<dbReference type="InterPro" id="IPR050834">
    <property type="entry name" value="Glycosyltransf_2"/>
</dbReference>
<feature type="region of interest" description="Disordered" evidence="1">
    <location>
        <begin position="396"/>
        <end position="452"/>
    </location>
</feature>
<comment type="caution">
    <text evidence="3">The sequence shown here is derived from an EMBL/GenBank/DDBJ whole genome shotgun (WGS) entry which is preliminary data.</text>
</comment>
<dbReference type="PANTHER" id="PTHR43685:SF3">
    <property type="entry name" value="SLR2126 PROTEIN"/>
    <property type="match status" value="1"/>
</dbReference>
<protein>
    <recommendedName>
        <fullName evidence="5">Glycosyltransferase</fullName>
    </recommendedName>
</protein>
<feature type="compositionally biased region" description="Low complexity" evidence="1">
    <location>
        <begin position="396"/>
        <end position="416"/>
    </location>
</feature>
<dbReference type="Pfam" id="PF13641">
    <property type="entry name" value="Glyco_tranf_2_3"/>
    <property type="match status" value="1"/>
</dbReference>
<feature type="transmembrane region" description="Helical" evidence="2">
    <location>
        <begin position="247"/>
        <end position="268"/>
    </location>
</feature>
<evidence type="ECO:0000313" key="4">
    <source>
        <dbReference type="Proteomes" id="UP001157160"/>
    </source>
</evidence>
<keyword evidence="4" id="KW-1185">Reference proteome</keyword>
<dbReference type="Gene3D" id="3.90.550.10">
    <property type="entry name" value="Spore Coat Polysaccharide Biosynthesis Protein SpsA, Chain A"/>
    <property type="match status" value="1"/>
</dbReference>
<feature type="compositionally biased region" description="Basic residues" evidence="1">
    <location>
        <begin position="433"/>
        <end position="452"/>
    </location>
</feature>
<evidence type="ECO:0000256" key="1">
    <source>
        <dbReference type="SAM" id="MobiDB-lite"/>
    </source>
</evidence>
<dbReference type="RefSeq" id="WP_284231057.1">
    <property type="nucleotide sequence ID" value="NZ_BSUL01000001.1"/>
</dbReference>
<proteinExistence type="predicted"/>
<name>A0AA37XAV4_9MICO</name>
<dbReference type="SUPFAM" id="SSF53448">
    <property type="entry name" value="Nucleotide-diphospho-sugar transferases"/>
    <property type="match status" value="1"/>
</dbReference>
<dbReference type="EMBL" id="BSUL01000001">
    <property type="protein sequence ID" value="GMA27988.1"/>
    <property type="molecule type" value="Genomic_DNA"/>
</dbReference>
<evidence type="ECO:0000256" key="2">
    <source>
        <dbReference type="SAM" id="Phobius"/>
    </source>
</evidence>
<dbReference type="AlphaFoldDB" id="A0AA37XAV4"/>
<evidence type="ECO:0008006" key="5">
    <source>
        <dbReference type="Google" id="ProtNLM"/>
    </source>
</evidence>
<gene>
    <name evidence="3" type="ORF">GCM10025874_12410</name>
</gene>
<dbReference type="Proteomes" id="UP001157160">
    <property type="component" value="Unassembled WGS sequence"/>
</dbReference>
<keyword evidence="2" id="KW-0472">Membrane</keyword>
<dbReference type="PANTHER" id="PTHR43685">
    <property type="entry name" value="GLYCOSYLTRANSFERASE"/>
    <property type="match status" value="1"/>
</dbReference>
<evidence type="ECO:0000313" key="3">
    <source>
        <dbReference type="EMBL" id="GMA27988.1"/>
    </source>
</evidence>
<reference evidence="3 4" key="1">
    <citation type="journal article" date="2014" name="Int. J. Syst. Evol. Microbiol.">
        <title>Complete genome sequence of Corynebacterium casei LMG S-19264T (=DSM 44701T), isolated from a smear-ripened cheese.</title>
        <authorList>
            <consortium name="US DOE Joint Genome Institute (JGI-PGF)"/>
            <person name="Walter F."/>
            <person name="Albersmeier A."/>
            <person name="Kalinowski J."/>
            <person name="Ruckert C."/>
        </authorList>
    </citation>
    <scope>NUCLEOTIDE SEQUENCE [LARGE SCALE GENOMIC DNA]</scope>
    <source>
        <strain evidence="3 4">NBRC 112289</strain>
    </source>
</reference>
<keyword evidence="2" id="KW-1133">Transmembrane helix</keyword>
<keyword evidence="2" id="KW-0812">Transmembrane</keyword>
<dbReference type="InterPro" id="IPR029044">
    <property type="entry name" value="Nucleotide-diphossugar_trans"/>
</dbReference>
<sequence length="452" mass="48197">MQPRVTAILVARNGAAHLTRTLDALRAQTRPPERLVAIDLASGDGSAKLLADGGVAQTVAARAGSFGDGVAQALRHAASDPQPDEWLWLLAHDAAPEPEALRALLGAVEIAPSVAVAGPKVMRSDAPHVIASFGETLSGLGASVHLVEDEFDQAQHDVQSDVLGIAAQGMLVRRDVWEALGGFDPGLPDADAGLDFSVRARLAGHRVVVVPAAKVQRASAPEDFGRPPGSANRRRRKARRAQLHRRLVYSPALLLPLHWLSLAPLAVLRSLGHLLAKRPLAVPGEFASAFAAAFGDPGVFGARRRLRRVKQLPWSAVDSLRMPWSELRERRAVERQAREARLAAADPLDVAPIGFLPGGGLWTLLIGVVVGVVAAFPCSAASPRSAGDCCRWRAAPPSSGAPRSAAGCRTATAWPARRTRSRCSSRCSAPRRSGSRRCRWSSCSPRRRRSPR</sequence>
<accession>A0AA37XAV4</accession>
<organism evidence="3 4">
    <name type="scientific">Arenivirga flava</name>
    <dbReference type="NCBI Taxonomy" id="1930060"/>
    <lineage>
        <taxon>Bacteria</taxon>
        <taxon>Bacillati</taxon>
        <taxon>Actinomycetota</taxon>
        <taxon>Actinomycetes</taxon>
        <taxon>Micrococcales</taxon>
        <taxon>Microbacteriaceae</taxon>
        <taxon>Arenivirga</taxon>
    </lineage>
</organism>